<dbReference type="InterPro" id="IPR035309">
    <property type="entry name" value="PSME4"/>
</dbReference>
<dbReference type="GO" id="GO:0010499">
    <property type="term" value="P:proteasomal ubiquitin-independent protein catabolic process"/>
    <property type="evidence" value="ECO:0007669"/>
    <property type="project" value="TreeGrafter"/>
</dbReference>
<protein>
    <submittedName>
        <fullName evidence="1">Uncharacterized protein</fullName>
    </submittedName>
</protein>
<name>A0A8S3IJL0_9BILA</name>
<dbReference type="GO" id="GO:0005829">
    <property type="term" value="C:cytosol"/>
    <property type="evidence" value="ECO:0007669"/>
    <property type="project" value="TreeGrafter"/>
</dbReference>
<dbReference type="PANTHER" id="PTHR32170">
    <property type="entry name" value="PROTEASOME ACTIVATOR COMPLEX SUBUNIT 4"/>
    <property type="match status" value="1"/>
</dbReference>
<feature type="non-terminal residue" evidence="1">
    <location>
        <position position="1"/>
    </location>
</feature>
<dbReference type="EMBL" id="CAJOBJ010343167">
    <property type="protein sequence ID" value="CAF5197592.1"/>
    <property type="molecule type" value="Genomic_DNA"/>
</dbReference>
<dbReference type="GO" id="GO:0070628">
    <property type="term" value="F:proteasome binding"/>
    <property type="evidence" value="ECO:0007669"/>
    <property type="project" value="InterPro"/>
</dbReference>
<accession>A0A8S3IJL0</accession>
<organism evidence="1 2">
    <name type="scientific">Rotaria magnacalcarata</name>
    <dbReference type="NCBI Taxonomy" id="392030"/>
    <lineage>
        <taxon>Eukaryota</taxon>
        <taxon>Metazoa</taxon>
        <taxon>Spiralia</taxon>
        <taxon>Gnathifera</taxon>
        <taxon>Rotifera</taxon>
        <taxon>Eurotatoria</taxon>
        <taxon>Bdelloidea</taxon>
        <taxon>Philodinida</taxon>
        <taxon>Philodinidae</taxon>
        <taxon>Rotaria</taxon>
    </lineage>
</organism>
<dbReference type="AlphaFoldDB" id="A0A8S3IJL0"/>
<gene>
    <name evidence="1" type="ORF">GIL414_LOCUS75486</name>
</gene>
<evidence type="ECO:0000313" key="2">
    <source>
        <dbReference type="Proteomes" id="UP000681720"/>
    </source>
</evidence>
<dbReference type="GO" id="GO:0005634">
    <property type="term" value="C:nucleus"/>
    <property type="evidence" value="ECO:0007669"/>
    <property type="project" value="TreeGrafter"/>
</dbReference>
<dbReference type="PANTHER" id="PTHR32170:SF3">
    <property type="entry name" value="PROTEASOME ACTIVATOR COMPLEX SUBUNIT 4"/>
    <property type="match status" value="1"/>
</dbReference>
<dbReference type="Proteomes" id="UP000681720">
    <property type="component" value="Unassembled WGS sequence"/>
</dbReference>
<reference evidence="1" key="1">
    <citation type="submission" date="2021-02" db="EMBL/GenBank/DDBJ databases">
        <authorList>
            <person name="Nowell W R."/>
        </authorList>
    </citation>
    <scope>NUCLEOTIDE SEQUENCE</scope>
</reference>
<comment type="caution">
    <text evidence="1">The sequence shown here is derived from an EMBL/GenBank/DDBJ whole genome shotgun (WGS) entry which is preliminary data.</text>
</comment>
<sequence length="208" mass="24757">MQKSFDNQLQKPNIYNHYLPYYESIQRQSVETFEEICENLSRLIQLQELQPGFPLWSSKLQQYISLYGFSFTKINHLKLINFYLSILSIENLNYVNGKICFDMLTQLTRKTRLITRDDLTIDWKLLYRWAKNVLYNHDESYSLIAMPKNIENSFLCCVRSCRPYFSGMATQEILDEFRPCLCPFDTVCGDVMGYWDMFLPVHLPPEIH</sequence>
<evidence type="ECO:0000313" key="1">
    <source>
        <dbReference type="EMBL" id="CAF5197592.1"/>
    </source>
</evidence>
<dbReference type="GO" id="GO:0016504">
    <property type="term" value="F:peptidase activator activity"/>
    <property type="evidence" value="ECO:0007669"/>
    <property type="project" value="InterPro"/>
</dbReference>
<proteinExistence type="predicted"/>